<dbReference type="Gene3D" id="3.30.420.40">
    <property type="match status" value="2"/>
</dbReference>
<dbReference type="CDD" id="cd00090">
    <property type="entry name" value="HTH_ARSR"/>
    <property type="match status" value="1"/>
</dbReference>
<dbReference type="eggNOG" id="COG1846">
    <property type="taxonomic scope" value="Bacteria"/>
</dbReference>
<accession>M9R3U7</accession>
<reference evidence="1 2" key="1">
    <citation type="journal article" date="2013" name="PLoS ONE">
        <title>Poles Apart: Arctic and Antarctic Octadecabacter strains Share High Genome Plasticity and a New Type of Xanthorhodopsin.</title>
        <authorList>
            <person name="Vollmers J."/>
            <person name="Voget S."/>
            <person name="Dietrich S."/>
            <person name="Gollnow K."/>
            <person name="Smits M."/>
            <person name="Meyer K."/>
            <person name="Brinkhoff T."/>
            <person name="Simon M."/>
            <person name="Daniel R."/>
        </authorList>
    </citation>
    <scope>NUCLEOTIDE SEQUENCE [LARGE SCALE GENOMIC DNA]</scope>
    <source>
        <strain evidence="1 2">307</strain>
    </source>
</reference>
<name>M9R3U7_9RHOB</name>
<dbReference type="HOGENOM" id="CLU_036604_13_0_5"/>
<dbReference type="SUPFAM" id="SSF46785">
    <property type="entry name" value="Winged helix' DNA-binding domain"/>
    <property type="match status" value="1"/>
</dbReference>
<dbReference type="InterPro" id="IPR043129">
    <property type="entry name" value="ATPase_NBD"/>
</dbReference>
<dbReference type="Pfam" id="PF13412">
    <property type="entry name" value="HTH_24"/>
    <property type="match status" value="1"/>
</dbReference>
<evidence type="ECO:0000313" key="2">
    <source>
        <dbReference type="Proteomes" id="UP000005307"/>
    </source>
</evidence>
<organism evidence="1 2">
    <name type="scientific">Octadecabacter antarcticus 307</name>
    <dbReference type="NCBI Taxonomy" id="391626"/>
    <lineage>
        <taxon>Bacteria</taxon>
        <taxon>Pseudomonadati</taxon>
        <taxon>Pseudomonadota</taxon>
        <taxon>Alphaproteobacteria</taxon>
        <taxon>Rhodobacterales</taxon>
        <taxon>Roseobacteraceae</taxon>
        <taxon>Octadecabacter</taxon>
    </lineage>
</organism>
<proteinExistence type="predicted"/>
<dbReference type="PANTHER" id="PTHR18964:SF169">
    <property type="entry name" value="N-ACETYLMANNOSAMINE KINASE"/>
    <property type="match status" value="1"/>
</dbReference>
<dbReference type="SUPFAM" id="SSF53067">
    <property type="entry name" value="Actin-like ATPase domain"/>
    <property type="match status" value="1"/>
</dbReference>
<dbReference type="EMBL" id="CP003740">
    <property type="protein sequence ID" value="AGI67324.1"/>
    <property type="molecule type" value="Genomic_DNA"/>
</dbReference>
<dbReference type="Gene3D" id="1.10.10.10">
    <property type="entry name" value="Winged helix-like DNA-binding domain superfamily/Winged helix DNA-binding domain"/>
    <property type="match status" value="1"/>
</dbReference>
<dbReference type="GO" id="GO:0006355">
    <property type="term" value="P:regulation of DNA-templated transcription"/>
    <property type="evidence" value="ECO:0007669"/>
    <property type="project" value="UniProtKB-ARBA"/>
</dbReference>
<dbReference type="AlphaFoldDB" id="M9R3U7"/>
<dbReference type="GO" id="GO:0009384">
    <property type="term" value="F:N-acylmannosamine kinase activity"/>
    <property type="evidence" value="ECO:0007669"/>
    <property type="project" value="TreeGrafter"/>
</dbReference>
<dbReference type="InterPro" id="IPR036390">
    <property type="entry name" value="WH_DNA-bd_sf"/>
</dbReference>
<sequence length="397" mass="43258">MDDGLVRSISTGLSQKGVRDHNERLLLSLLQRNGPMPGSDLSRLAALSPPTVSGILRRLEAEGLLERGDPVRGKVGKPSIPMRLASDGAFSFGLKIGRRSAGLVLTDFNGEPRQERQLTYASPIPDDIFSFLDDAVQSITLDMTTQQRARICGIGIAAPFEMWNRPDAPPTLTEAFMPWVDIDIKLVVQDRTGLAVSLMNDATAACQAEHTYGRGREFRDYAYFFIGAYIGGGVVLNNSVFEGRQGNAGALGSLRSIGPNGESMQLVDMASIHQLELRLREVDLDPHQLWTDPESWHSLSRYVDPWLGQTAQELAKAALSTCSVIDFEAILIDGAFPASVRIDLVNRVRRYVVTQDTRGLIQPRIEAGSIGGKARAIGAAARPIGSQFMLNAKLDTT</sequence>
<dbReference type="Proteomes" id="UP000005307">
    <property type="component" value="Chromosome"/>
</dbReference>
<dbReference type="PANTHER" id="PTHR18964">
    <property type="entry name" value="ROK (REPRESSOR, ORF, KINASE) FAMILY"/>
    <property type="match status" value="1"/>
</dbReference>
<dbReference type="STRING" id="391626.OAN307_c16550"/>
<gene>
    <name evidence="1" type="ORF">OAN307_c16550</name>
</gene>
<protein>
    <submittedName>
        <fullName evidence="1">Putative transcriptional repressor</fullName>
    </submittedName>
</protein>
<dbReference type="InterPro" id="IPR036388">
    <property type="entry name" value="WH-like_DNA-bd_sf"/>
</dbReference>
<dbReference type="KEGG" id="oat:OAN307_c16550"/>
<dbReference type="OrthoDB" id="49685at2"/>
<dbReference type="RefSeq" id="WP_015499356.1">
    <property type="nucleotide sequence ID" value="NC_020911.1"/>
</dbReference>
<dbReference type="InterPro" id="IPR000600">
    <property type="entry name" value="ROK"/>
</dbReference>
<evidence type="ECO:0000313" key="1">
    <source>
        <dbReference type="EMBL" id="AGI67324.1"/>
    </source>
</evidence>
<dbReference type="eggNOG" id="COG1940">
    <property type="taxonomic scope" value="Bacteria"/>
</dbReference>
<dbReference type="GO" id="GO:0019262">
    <property type="term" value="P:N-acetylneuraminate catabolic process"/>
    <property type="evidence" value="ECO:0007669"/>
    <property type="project" value="TreeGrafter"/>
</dbReference>
<dbReference type="InterPro" id="IPR011991">
    <property type="entry name" value="ArsR-like_HTH"/>
</dbReference>
<dbReference type="Pfam" id="PF00480">
    <property type="entry name" value="ROK"/>
    <property type="match status" value="1"/>
</dbReference>
<keyword evidence="2" id="KW-1185">Reference proteome</keyword>